<dbReference type="InterPro" id="IPR005225">
    <property type="entry name" value="Small_GTP-bd"/>
</dbReference>
<dbReference type="InterPro" id="IPR009000">
    <property type="entry name" value="Transl_B-barrel_sf"/>
</dbReference>
<dbReference type="PRINTS" id="PR00315">
    <property type="entry name" value="ELONGATNFCT"/>
</dbReference>
<dbReference type="InterPro" id="IPR027417">
    <property type="entry name" value="P-loop_NTPase"/>
</dbReference>
<evidence type="ECO:0000256" key="8">
    <source>
        <dbReference type="HAMAP-Rule" id="MF_00072"/>
    </source>
</evidence>
<dbReference type="GO" id="GO:0016150">
    <property type="term" value="F:translation release factor activity, codon nonspecific"/>
    <property type="evidence" value="ECO:0007669"/>
    <property type="project" value="TreeGrafter"/>
</dbReference>
<evidence type="ECO:0000256" key="5">
    <source>
        <dbReference type="ARBA" id="ARBA00022917"/>
    </source>
</evidence>
<accession>A0A158M9D2</accession>
<dbReference type="FunFam" id="3.30.70.3280:FF:000001">
    <property type="entry name" value="Peptide chain release factor 3"/>
    <property type="match status" value="1"/>
</dbReference>
<organism evidence="10 11">
    <name type="scientific">Bordetella holmesii CDC-H585-BH</name>
    <dbReference type="NCBI Taxonomy" id="1331206"/>
    <lineage>
        <taxon>Bacteria</taxon>
        <taxon>Pseudomonadati</taxon>
        <taxon>Pseudomonadota</taxon>
        <taxon>Betaproteobacteria</taxon>
        <taxon>Burkholderiales</taxon>
        <taxon>Alcaligenaceae</taxon>
        <taxon>Bordetella</taxon>
    </lineage>
</organism>
<dbReference type="EMBL" id="JFZZ01000009">
    <property type="protein sequence ID" value="KAK99683.1"/>
    <property type="molecule type" value="Genomic_DNA"/>
</dbReference>
<dbReference type="InterPro" id="IPR004548">
    <property type="entry name" value="PrfC"/>
</dbReference>
<dbReference type="GO" id="GO:0006449">
    <property type="term" value="P:regulation of translational termination"/>
    <property type="evidence" value="ECO:0007669"/>
    <property type="project" value="UniProtKB-UniRule"/>
</dbReference>
<name>A0A158M9D2_9BORD</name>
<dbReference type="NCBIfam" id="NF001964">
    <property type="entry name" value="PRK00741.1"/>
    <property type="match status" value="1"/>
</dbReference>
<dbReference type="GeneID" id="93121655"/>
<evidence type="ECO:0000256" key="4">
    <source>
        <dbReference type="ARBA" id="ARBA00022741"/>
    </source>
</evidence>
<dbReference type="InterPro" id="IPR038467">
    <property type="entry name" value="RF3_dom_3_sf"/>
</dbReference>
<comment type="caution">
    <text evidence="10">The sequence shown here is derived from an EMBL/GenBank/DDBJ whole genome shotgun (WGS) entry which is preliminary data.</text>
</comment>
<evidence type="ECO:0000256" key="7">
    <source>
        <dbReference type="ARBA" id="ARBA00073639"/>
    </source>
</evidence>
<feature type="domain" description="Tr-type G" evidence="9">
    <location>
        <begin position="8"/>
        <end position="276"/>
    </location>
</feature>
<dbReference type="InterPro" id="IPR031157">
    <property type="entry name" value="G_TR_CS"/>
</dbReference>
<dbReference type="PROSITE" id="PS51722">
    <property type="entry name" value="G_TR_2"/>
    <property type="match status" value="1"/>
</dbReference>
<dbReference type="RefSeq" id="WP_005017529.1">
    <property type="nucleotide sequence ID" value="NZ_JFZZ01000009.1"/>
</dbReference>
<dbReference type="GO" id="GO:0005829">
    <property type="term" value="C:cytosol"/>
    <property type="evidence" value="ECO:0007669"/>
    <property type="project" value="TreeGrafter"/>
</dbReference>
<feature type="binding site" evidence="8">
    <location>
        <begin position="85"/>
        <end position="89"/>
    </location>
    <ligand>
        <name>GTP</name>
        <dbReference type="ChEBI" id="CHEBI:37565"/>
    </ligand>
</feature>
<evidence type="ECO:0000256" key="3">
    <source>
        <dbReference type="ARBA" id="ARBA00022490"/>
    </source>
</evidence>
<dbReference type="SUPFAM" id="SSF50447">
    <property type="entry name" value="Translation proteins"/>
    <property type="match status" value="1"/>
</dbReference>
<dbReference type="GO" id="GO:0005525">
    <property type="term" value="F:GTP binding"/>
    <property type="evidence" value="ECO:0007669"/>
    <property type="project" value="UniProtKB-UniRule"/>
</dbReference>
<dbReference type="Proteomes" id="UP000026682">
    <property type="component" value="Unassembled WGS sequence"/>
</dbReference>
<dbReference type="InterPro" id="IPR053905">
    <property type="entry name" value="EF-G-like_DII"/>
</dbReference>
<dbReference type="InterPro" id="IPR035647">
    <property type="entry name" value="EFG_III/V"/>
</dbReference>
<dbReference type="SUPFAM" id="SSF52540">
    <property type="entry name" value="P-loop containing nucleoside triphosphate hydrolases"/>
    <property type="match status" value="1"/>
</dbReference>
<dbReference type="PROSITE" id="PS00301">
    <property type="entry name" value="G_TR_1"/>
    <property type="match status" value="1"/>
</dbReference>
<evidence type="ECO:0000256" key="2">
    <source>
        <dbReference type="ARBA" id="ARBA00009978"/>
    </source>
</evidence>
<evidence type="ECO:0000259" key="9">
    <source>
        <dbReference type="PROSITE" id="PS51722"/>
    </source>
</evidence>
<dbReference type="STRING" id="35814.BBB42_00745"/>
<dbReference type="Pfam" id="PF16658">
    <property type="entry name" value="RF3_C"/>
    <property type="match status" value="1"/>
</dbReference>
<dbReference type="CDD" id="cd04169">
    <property type="entry name" value="RF3"/>
    <property type="match status" value="1"/>
</dbReference>
<dbReference type="Pfam" id="PF00009">
    <property type="entry name" value="GTP_EFTU"/>
    <property type="match status" value="1"/>
</dbReference>
<feature type="binding site" evidence="8">
    <location>
        <begin position="139"/>
        <end position="142"/>
    </location>
    <ligand>
        <name>GTP</name>
        <dbReference type="ChEBI" id="CHEBI:37565"/>
    </ligand>
</feature>
<dbReference type="FunFam" id="3.40.50.300:FF:000542">
    <property type="entry name" value="Peptide chain release factor 3"/>
    <property type="match status" value="1"/>
</dbReference>
<dbReference type="PANTHER" id="PTHR43556">
    <property type="entry name" value="PEPTIDE CHAIN RELEASE FACTOR RF3"/>
    <property type="match status" value="1"/>
</dbReference>
<evidence type="ECO:0000256" key="6">
    <source>
        <dbReference type="ARBA" id="ARBA00023134"/>
    </source>
</evidence>
<protein>
    <recommendedName>
        <fullName evidence="7 8">Peptide chain release factor 3</fullName>
        <shortName evidence="8">RF-3</shortName>
    </recommendedName>
</protein>
<dbReference type="AlphaFoldDB" id="A0A158M9D2"/>
<comment type="similarity">
    <text evidence="2 8">Belongs to the TRAFAC class translation factor GTPase superfamily. Classic translation factor GTPase family. PrfC subfamily.</text>
</comment>
<dbReference type="PANTHER" id="PTHR43556:SF2">
    <property type="entry name" value="PEPTIDE CHAIN RELEASE FACTOR RF3"/>
    <property type="match status" value="1"/>
</dbReference>
<dbReference type="Pfam" id="PF22042">
    <property type="entry name" value="EF-G_D2"/>
    <property type="match status" value="1"/>
</dbReference>
<keyword evidence="4 8" id="KW-0547">Nucleotide-binding</keyword>
<keyword evidence="6 8" id="KW-0342">GTP-binding</keyword>
<sequence length="535" mass="59379">MNIPQEVARRRTFAIVSHPDAGKTTLTEKLLLFAGAIQIAGSVKARKASRHASSDWMEIEKQRGISVASSVMQMEYRDCVINLLDTPGHQDFSEDTYRVLTAVDAALMVIDAANGVEPQTIRLLQVCRARNTPIITFINKMDREVREPLELLSEIEGHLGMDAVPFSWPVGMGKAFGGVFDIRRDRMRLFRAGQERRNDDDEFIEGLNNPEISQRFGQAFEQASGEIELINEAAPAFDHAAFLAGKQTPVFFGSAINNFGVQEVLDALVELAPKPGARQALEREVKPEEPKFTGVVFKVQANMDPAHRDRVAFVRVSSGRFERGMRLKVVRTNKEMRPNNVVSFLSQRRELLDEAYAGDVIGIPNHGVLQLGDVLTEGEALHFTGLPFFAPELFQAVEVKDPLRTKQLRIGLTQLGEEGAIQVFRPEVAGGALLLGAVGQLQFEVVAHRLKTEYGVDARMLPSRYTMARWITSDNPKALRKFMDANAAHIAYDVVDAAAFLIGSSAQLRVAEELYPDVKFHAMREHGGKVFGDKA</sequence>
<evidence type="ECO:0000313" key="11">
    <source>
        <dbReference type="Proteomes" id="UP000026682"/>
    </source>
</evidence>
<dbReference type="SUPFAM" id="SSF54980">
    <property type="entry name" value="EF-G C-terminal domain-like"/>
    <property type="match status" value="1"/>
</dbReference>
<dbReference type="InterPro" id="IPR032090">
    <property type="entry name" value="RF3_C"/>
</dbReference>
<dbReference type="GO" id="GO:0016149">
    <property type="term" value="F:translation release factor activity, codon specific"/>
    <property type="evidence" value="ECO:0007669"/>
    <property type="project" value="UniProtKB-UniRule"/>
</dbReference>
<keyword evidence="3 8" id="KW-0963">Cytoplasm</keyword>
<gene>
    <name evidence="8 10" type="primary">prfC</name>
    <name evidence="10" type="ORF">L497_3205</name>
</gene>
<proteinExistence type="inferred from homology"/>
<dbReference type="HAMAP" id="MF_00072">
    <property type="entry name" value="Rel_fac_3"/>
    <property type="match status" value="1"/>
</dbReference>
<comment type="function">
    <text evidence="8">Increases the formation of ribosomal termination complexes and stimulates activities of RF-1 and RF-2. It binds guanine nucleotides and has strong preference for UGA stop codons. It may interact directly with the ribosome. The stimulation of RF-1 and RF-2 is significantly reduced by GTP and GDP, but not by GMP.</text>
</comment>
<dbReference type="GO" id="GO:0003924">
    <property type="term" value="F:GTPase activity"/>
    <property type="evidence" value="ECO:0007669"/>
    <property type="project" value="InterPro"/>
</dbReference>
<feature type="binding site" evidence="8">
    <location>
        <begin position="17"/>
        <end position="24"/>
    </location>
    <ligand>
        <name>GTP</name>
        <dbReference type="ChEBI" id="CHEBI:37565"/>
    </ligand>
</feature>
<dbReference type="Gene3D" id="3.40.50.300">
    <property type="entry name" value="P-loop containing nucleotide triphosphate hydrolases"/>
    <property type="match status" value="2"/>
</dbReference>
<dbReference type="PATRIC" id="fig|1331206.3.peg.221"/>
<keyword evidence="5 8" id="KW-0648">Protein biosynthesis</keyword>
<dbReference type="NCBIfam" id="TIGR00503">
    <property type="entry name" value="prfC"/>
    <property type="match status" value="1"/>
</dbReference>
<comment type="subcellular location">
    <subcellularLocation>
        <location evidence="1 8">Cytoplasm</location>
    </subcellularLocation>
</comment>
<reference evidence="10 11" key="1">
    <citation type="submission" date="2014-03" db="EMBL/GenBank/DDBJ databases">
        <title>Genome sequence of Bordetella holmseii.</title>
        <authorList>
            <person name="Harvill E."/>
            <person name="Goodfield L.L."/>
            <person name="Ivanov Y."/>
            <person name="Meyer J.A."/>
            <person name="Newth C."/>
            <person name="Cassiday P."/>
            <person name="Tondella M.L."/>
            <person name="Liao P."/>
            <person name="Zimmerman J."/>
            <person name="Meert K."/>
            <person name="Wessel D."/>
            <person name="Berger J."/>
            <person name="Dean J.M."/>
            <person name="Holubkov R."/>
            <person name="Burr J."/>
            <person name="Liu T."/>
            <person name="Brinkac L.M."/>
            <person name="Sanka R."/>
            <person name="Kim M."/>
            <person name="Losada L."/>
        </authorList>
    </citation>
    <scope>NUCLEOTIDE SEQUENCE [LARGE SCALE GENOMIC DNA]</scope>
    <source>
        <strain evidence="10 11">CDC-H585-BH</strain>
    </source>
</reference>
<dbReference type="InterPro" id="IPR041732">
    <property type="entry name" value="RF3_GTP-bd"/>
</dbReference>
<dbReference type="GO" id="GO:0097216">
    <property type="term" value="F:guanosine tetraphosphate binding"/>
    <property type="evidence" value="ECO:0007669"/>
    <property type="project" value="UniProtKB-ARBA"/>
</dbReference>
<dbReference type="NCBIfam" id="TIGR00231">
    <property type="entry name" value="small_GTP"/>
    <property type="match status" value="1"/>
</dbReference>
<dbReference type="InterPro" id="IPR000795">
    <property type="entry name" value="T_Tr_GTP-bd_dom"/>
</dbReference>
<evidence type="ECO:0000313" key="10">
    <source>
        <dbReference type="EMBL" id="KAK99683.1"/>
    </source>
</evidence>
<dbReference type="Gene3D" id="3.30.70.3280">
    <property type="entry name" value="Peptide chain release factor 3, domain III"/>
    <property type="match status" value="1"/>
</dbReference>
<evidence type="ECO:0000256" key="1">
    <source>
        <dbReference type="ARBA" id="ARBA00004496"/>
    </source>
</evidence>